<keyword evidence="4" id="KW-1185">Reference proteome</keyword>
<dbReference type="EMBL" id="MU865975">
    <property type="protein sequence ID" value="KAK4444570.1"/>
    <property type="molecule type" value="Genomic_DNA"/>
</dbReference>
<keyword evidence="2" id="KW-0472">Membrane</keyword>
<accession>A0AAV9G9B8</accession>
<proteinExistence type="predicted"/>
<protein>
    <submittedName>
        <fullName evidence="3">Uncharacterized protein</fullName>
    </submittedName>
</protein>
<organism evidence="3 4">
    <name type="scientific">Podospora aff. communis PSN243</name>
    <dbReference type="NCBI Taxonomy" id="3040156"/>
    <lineage>
        <taxon>Eukaryota</taxon>
        <taxon>Fungi</taxon>
        <taxon>Dikarya</taxon>
        <taxon>Ascomycota</taxon>
        <taxon>Pezizomycotina</taxon>
        <taxon>Sordariomycetes</taxon>
        <taxon>Sordariomycetidae</taxon>
        <taxon>Sordariales</taxon>
        <taxon>Podosporaceae</taxon>
        <taxon>Podospora</taxon>
    </lineage>
</organism>
<feature type="compositionally biased region" description="Basic and acidic residues" evidence="1">
    <location>
        <begin position="79"/>
        <end position="121"/>
    </location>
</feature>
<comment type="caution">
    <text evidence="3">The sequence shown here is derived from an EMBL/GenBank/DDBJ whole genome shotgun (WGS) entry which is preliminary data.</text>
</comment>
<evidence type="ECO:0000313" key="4">
    <source>
        <dbReference type="Proteomes" id="UP001321760"/>
    </source>
</evidence>
<evidence type="ECO:0000256" key="2">
    <source>
        <dbReference type="SAM" id="Phobius"/>
    </source>
</evidence>
<reference evidence="3" key="2">
    <citation type="submission" date="2023-05" db="EMBL/GenBank/DDBJ databases">
        <authorList>
            <consortium name="Lawrence Berkeley National Laboratory"/>
            <person name="Steindorff A."/>
            <person name="Hensen N."/>
            <person name="Bonometti L."/>
            <person name="Westerberg I."/>
            <person name="Brannstrom I.O."/>
            <person name="Guillou S."/>
            <person name="Cros-Aarteil S."/>
            <person name="Calhoun S."/>
            <person name="Haridas S."/>
            <person name="Kuo A."/>
            <person name="Mondo S."/>
            <person name="Pangilinan J."/>
            <person name="Riley R."/>
            <person name="Labutti K."/>
            <person name="Andreopoulos B."/>
            <person name="Lipzen A."/>
            <person name="Chen C."/>
            <person name="Yanf M."/>
            <person name="Daum C."/>
            <person name="Ng V."/>
            <person name="Clum A."/>
            <person name="Ohm R."/>
            <person name="Martin F."/>
            <person name="Silar P."/>
            <person name="Natvig D."/>
            <person name="Lalanne C."/>
            <person name="Gautier V."/>
            <person name="Ament-Velasquez S.L."/>
            <person name="Kruys A."/>
            <person name="Hutchinson M.I."/>
            <person name="Powell A.J."/>
            <person name="Barry K."/>
            <person name="Miller A.N."/>
            <person name="Grigoriev I.V."/>
            <person name="Debuchy R."/>
            <person name="Gladieux P."/>
            <person name="Thoren M.H."/>
            <person name="Johannesson H."/>
        </authorList>
    </citation>
    <scope>NUCLEOTIDE SEQUENCE</scope>
    <source>
        <strain evidence="3">PSN243</strain>
    </source>
</reference>
<reference evidence="3" key="1">
    <citation type="journal article" date="2023" name="Mol. Phylogenet. Evol.">
        <title>Genome-scale phylogeny and comparative genomics of the fungal order Sordariales.</title>
        <authorList>
            <person name="Hensen N."/>
            <person name="Bonometti L."/>
            <person name="Westerberg I."/>
            <person name="Brannstrom I.O."/>
            <person name="Guillou S."/>
            <person name="Cros-Aarteil S."/>
            <person name="Calhoun S."/>
            <person name="Haridas S."/>
            <person name="Kuo A."/>
            <person name="Mondo S."/>
            <person name="Pangilinan J."/>
            <person name="Riley R."/>
            <person name="LaButti K."/>
            <person name="Andreopoulos B."/>
            <person name="Lipzen A."/>
            <person name="Chen C."/>
            <person name="Yan M."/>
            <person name="Daum C."/>
            <person name="Ng V."/>
            <person name="Clum A."/>
            <person name="Steindorff A."/>
            <person name="Ohm R.A."/>
            <person name="Martin F."/>
            <person name="Silar P."/>
            <person name="Natvig D.O."/>
            <person name="Lalanne C."/>
            <person name="Gautier V."/>
            <person name="Ament-Velasquez S.L."/>
            <person name="Kruys A."/>
            <person name="Hutchinson M.I."/>
            <person name="Powell A.J."/>
            <person name="Barry K."/>
            <person name="Miller A.N."/>
            <person name="Grigoriev I.V."/>
            <person name="Debuchy R."/>
            <person name="Gladieux P."/>
            <person name="Hiltunen Thoren M."/>
            <person name="Johannesson H."/>
        </authorList>
    </citation>
    <scope>NUCLEOTIDE SEQUENCE</scope>
    <source>
        <strain evidence="3">PSN243</strain>
    </source>
</reference>
<name>A0AAV9G9B8_9PEZI</name>
<dbReference type="Proteomes" id="UP001321760">
    <property type="component" value="Unassembled WGS sequence"/>
</dbReference>
<evidence type="ECO:0000313" key="3">
    <source>
        <dbReference type="EMBL" id="KAK4444570.1"/>
    </source>
</evidence>
<dbReference type="AlphaFoldDB" id="A0AAV9G9B8"/>
<keyword evidence="2" id="KW-1133">Transmembrane helix</keyword>
<feature type="region of interest" description="Disordered" evidence="1">
    <location>
        <begin position="64"/>
        <end position="121"/>
    </location>
</feature>
<gene>
    <name evidence="3" type="ORF">QBC34DRAFT_182059</name>
</gene>
<dbReference type="InterPro" id="IPR020999">
    <property type="entry name" value="Chitin_synth_reg_RCR"/>
</dbReference>
<sequence length="121" mass="13928">MAPLIAQVDRREFPCGFRQYYKDGACHPQSDWYLWGRWVFAAVFLAVAVVLVGFISSHHRRKRGLKPFYGTGWMSRSRRQGDDDPSCCRDGRQGRGDDEWKGGAGDEKGNLQKPEKTFFPR</sequence>
<feature type="transmembrane region" description="Helical" evidence="2">
    <location>
        <begin position="38"/>
        <end position="56"/>
    </location>
</feature>
<evidence type="ECO:0000256" key="1">
    <source>
        <dbReference type="SAM" id="MobiDB-lite"/>
    </source>
</evidence>
<dbReference type="Pfam" id="PF12273">
    <property type="entry name" value="RCR"/>
    <property type="match status" value="1"/>
</dbReference>
<keyword evidence="2" id="KW-0812">Transmembrane</keyword>